<dbReference type="Gene3D" id="3.40.50.1010">
    <property type="entry name" value="5'-nuclease"/>
    <property type="match status" value="1"/>
</dbReference>
<protein>
    <recommendedName>
        <fullName evidence="6">Ribonuclease VapC</fullName>
        <shortName evidence="6">RNase VapC</shortName>
        <ecNumber evidence="6">3.1.-.-</ecNumber>
    </recommendedName>
    <alternativeName>
        <fullName evidence="6">Toxin VapC</fullName>
    </alternativeName>
</protein>
<evidence type="ECO:0000259" key="7">
    <source>
        <dbReference type="Pfam" id="PF01850"/>
    </source>
</evidence>
<comment type="cofactor">
    <cofactor evidence="6">
        <name>Mg(2+)</name>
        <dbReference type="ChEBI" id="CHEBI:18420"/>
    </cofactor>
</comment>
<accession>A0A0N9HX27</accession>
<keyword evidence="9" id="KW-1185">Reference proteome</keyword>
<dbReference type="KEGG" id="kphy:AOZ06_06675"/>
<dbReference type="GO" id="GO:0090729">
    <property type="term" value="F:toxin activity"/>
    <property type="evidence" value="ECO:0007669"/>
    <property type="project" value="UniProtKB-KW"/>
</dbReference>
<keyword evidence="5 6" id="KW-0460">Magnesium</keyword>
<comment type="function">
    <text evidence="6">Toxic component of a toxin-antitoxin (TA) system. An RNase.</text>
</comment>
<dbReference type="CDD" id="cd18692">
    <property type="entry name" value="PIN_VapC-like"/>
    <property type="match status" value="1"/>
</dbReference>
<dbReference type="HAMAP" id="MF_00265">
    <property type="entry name" value="VapC_Nob1"/>
    <property type="match status" value="1"/>
</dbReference>
<feature type="binding site" evidence="6">
    <location>
        <position position="12"/>
    </location>
    <ligand>
        <name>Mg(2+)</name>
        <dbReference type="ChEBI" id="CHEBI:18420"/>
    </ligand>
</feature>
<feature type="binding site" evidence="6">
    <location>
        <position position="105"/>
    </location>
    <ligand>
        <name>Mg(2+)</name>
        <dbReference type="ChEBI" id="CHEBI:18420"/>
    </ligand>
</feature>
<keyword evidence="1 6" id="KW-1277">Toxin-antitoxin system</keyword>
<comment type="similarity">
    <text evidence="6">Belongs to the PINc/VapC protein family.</text>
</comment>
<evidence type="ECO:0000313" key="8">
    <source>
        <dbReference type="EMBL" id="ALG06649.1"/>
    </source>
</evidence>
<dbReference type="Pfam" id="PF01850">
    <property type="entry name" value="PIN"/>
    <property type="match status" value="1"/>
</dbReference>
<evidence type="ECO:0000256" key="5">
    <source>
        <dbReference type="ARBA" id="ARBA00022842"/>
    </source>
</evidence>
<sequence>MTGAIPELAFIDTNVLIYAHDGRDPAKNEVARATLAKLWDTGTGALSSQVLKEFYSAATDKLDYSHAEARELVAAYGEWCGTDTDTQLLVTASVLCERYQLNWWDALIIEAALRSGATTLLTEDMRHGQTIGHLTIRNPFVES</sequence>
<dbReference type="InterPro" id="IPR022907">
    <property type="entry name" value="VapC_family"/>
</dbReference>
<dbReference type="EMBL" id="CP012752">
    <property type="protein sequence ID" value="ALG06649.1"/>
    <property type="molecule type" value="Genomic_DNA"/>
</dbReference>
<evidence type="ECO:0000313" key="9">
    <source>
        <dbReference type="Proteomes" id="UP000063699"/>
    </source>
</evidence>
<dbReference type="GO" id="GO:0004540">
    <property type="term" value="F:RNA nuclease activity"/>
    <property type="evidence" value="ECO:0007669"/>
    <property type="project" value="InterPro"/>
</dbReference>
<proteinExistence type="inferred from homology"/>
<evidence type="ECO:0000256" key="2">
    <source>
        <dbReference type="ARBA" id="ARBA00022722"/>
    </source>
</evidence>
<keyword evidence="2 6" id="KW-0540">Nuclease</keyword>
<dbReference type="GO" id="GO:0016787">
    <property type="term" value="F:hydrolase activity"/>
    <property type="evidence" value="ECO:0007669"/>
    <property type="project" value="UniProtKB-KW"/>
</dbReference>
<dbReference type="GO" id="GO:0000287">
    <property type="term" value="F:magnesium ion binding"/>
    <property type="evidence" value="ECO:0007669"/>
    <property type="project" value="UniProtKB-UniRule"/>
</dbReference>
<dbReference type="InterPro" id="IPR002716">
    <property type="entry name" value="PIN_dom"/>
</dbReference>
<keyword evidence="4 6" id="KW-0378">Hydrolase</keyword>
<dbReference type="AlphaFoldDB" id="A0A0N9HX27"/>
<feature type="domain" description="PIN" evidence="7">
    <location>
        <begin position="10"/>
        <end position="126"/>
    </location>
</feature>
<keyword evidence="3 6" id="KW-0479">Metal-binding</keyword>
<dbReference type="RefSeq" id="WP_054288622.1">
    <property type="nucleotide sequence ID" value="NZ_CP012752.1"/>
</dbReference>
<dbReference type="STRING" id="860235.AOZ06_06675"/>
<gene>
    <name evidence="6" type="primary">vapC</name>
    <name evidence="8" type="ORF">AOZ06_06675</name>
</gene>
<dbReference type="OrthoDB" id="9792015at2"/>
<evidence type="ECO:0000256" key="4">
    <source>
        <dbReference type="ARBA" id="ARBA00022801"/>
    </source>
</evidence>
<organism evidence="8 9">
    <name type="scientific">Kibdelosporangium phytohabitans</name>
    <dbReference type="NCBI Taxonomy" id="860235"/>
    <lineage>
        <taxon>Bacteria</taxon>
        <taxon>Bacillati</taxon>
        <taxon>Actinomycetota</taxon>
        <taxon>Actinomycetes</taxon>
        <taxon>Pseudonocardiales</taxon>
        <taxon>Pseudonocardiaceae</taxon>
        <taxon>Kibdelosporangium</taxon>
    </lineage>
</organism>
<dbReference type="SUPFAM" id="SSF88723">
    <property type="entry name" value="PIN domain-like"/>
    <property type="match status" value="1"/>
</dbReference>
<evidence type="ECO:0000256" key="3">
    <source>
        <dbReference type="ARBA" id="ARBA00022723"/>
    </source>
</evidence>
<name>A0A0N9HX27_9PSEU</name>
<dbReference type="InterPro" id="IPR029060">
    <property type="entry name" value="PIN-like_dom_sf"/>
</dbReference>
<keyword evidence="6" id="KW-0800">Toxin</keyword>
<reference evidence="8 9" key="1">
    <citation type="submission" date="2015-07" db="EMBL/GenBank/DDBJ databases">
        <title>Genome sequencing of Kibdelosporangium phytohabitans.</title>
        <authorList>
            <person name="Qin S."/>
            <person name="Xing K."/>
        </authorList>
    </citation>
    <scope>NUCLEOTIDE SEQUENCE [LARGE SCALE GENOMIC DNA]</scope>
    <source>
        <strain evidence="8 9">KLBMP1111</strain>
    </source>
</reference>
<evidence type="ECO:0000256" key="1">
    <source>
        <dbReference type="ARBA" id="ARBA00022649"/>
    </source>
</evidence>
<dbReference type="EC" id="3.1.-.-" evidence="6"/>
<dbReference type="Proteomes" id="UP000063699">
    <property type="component" value="Chromosome"/>
</dbReference>
<evidence type="ECO:0000256" key="6">
    <source>
        <dbReference type="HAMAP-Rule" id="MF_00265"/>
    </source>
</evidence>